<dbReference type="Pfam" id="PF07687">
    <property type="entry name" value="M20_dimer"/>
    <property type="match status" value="1"/>
</dbReference>
<gene>
    <name evidence="8" type="ORF">SAMN04487865_10565</name>
</gene>
<dbReference type="EMBL" id="FOSF01000056">
    <property type="protein sequence ID" value="SFK33257.1"/>
    <property type="molecule type" value="Genomic_DNA"/>
</dbReference>
<feature type="active site" description="Proton acceptor" evidence="6">
    <location>
        <position position="139"/>
    </location>
</feature>
<dbReference type="InterPro" id="IPR002933">
    <property type="entry name" value="Peptidase_M20"/>
</dbReference>
<dbReference type="InterPro" id="IPR036264">
    <property type="entry name" value="Bact_exopeptidase_dim_dom"/>
</dbReference>
<dbReference type="PANTHER" id="PTHR43808">
    <property type="entry name" value="ACETYLORNITHINE DEACETYLASE"/>
    <property type="match status" value="1"/>
</dbReference>
<evidence type="ECO:0000256" key="5">
    <source>
        <dbReference type="ARBA" id="ARBA00023285"/>
    </source>
</evidence>
<keyword evidence="9" id="KW-1185">Reference proteome</keyword>
<evidence type="ECO:0000313" key="8">
    <source>
        <dbReference type="EMBL" id="SFK33257.1"/>
    </source>
</evidence>
<dbReference type="AlphaFoldDB" id="A0A662ZBI2"/>
<keyword evidence="5" id="KW-0170">Cobalt</keyword>
<dbReference type="InterPro" id="IPR001261">
    <property type="entry name" value="ArgE/DapE_CS"/>
</dbReference>
<accession>A0A662ZBI2</accession>
<keyword evidence="8" id="KW-0645">Protease</keyword>
<comment type="cofactor">
    <cofactor evidence="1">
        <name>Zn(2+)</name>
        <dbReference type="ChEBI" id="CHEBI:29105"/>
    </cofactor>
</comment>
<dbReference type="Pfam" id="PF01546">
    <property type="entry name" value="Peptidase_M20"/>
    <property type="match status" value="1"/>
</dbReference>
<dbReference type="OrthoDB" id="9776600at2"/>
<evidence type="ECO:0000259" key="7">
    <source>
        <dbReference type="Pfam" id="PF07687"/>
    </source>
</evidence>
<feature type="domain" description="Peptidase M20 dimerisation" evidence="7">
    <location>
        <begin position="176"/>
        <end position="272"/>
    </location>
</feature>
<proteinExistence type="predicted"/>
<dbReference type="Proteomes" id="UP000243374">
    <property type="component" value="Unassembled WGS sequence"/>
</dbReference>
<evidence type="ECO:0000256" key="1">
    <source>
        <dbReference type="ARBA" id="ARBA00001947"/>
    </source>
</evidence>
<dbReference type="Gene3D" id="3.30.70.360">
    <property type="match status" value="1"/>
</dbReference>
<evidence type="ECO:0000313" key="9">
    <source>
        <dbReference type="Proteomes" id="UP000243374"/>
    </source>
</evidence>
<keyword evidence="8" id="KW-0121">Carboxypeptidase</keyword>
<dbReference type="PROSITE" id="PS00758">
    <property type="entry name" value="ARGE_DAPE_CPG2_1"/>
    <property type="match status" value="1"/>
</dbReference>
<name>A0A662ZBI2_9GAMM</name>
<organism evidence="8 9">
    <name type="scientific">Succinivibrio dextrinosolvens</name>
    <dbReference type="NCBI Taxonomy" id="83771"/>
    <lineage>
        <taxon>Bacteria</taxon>
        <taxon>Pseudomonadati</taxon>
        <taxon>Pseudomonadota</taxon>
        <taxon>Gammaproteobacteria</taxon>
        <taxon>Aeromonadales</taxon>
        <taxon>Succinivibrionaceae</taxon>
        <taxon>Succinivibrio</taxon>
    </lineage>
</organism>
<dbReference type="SUPFAM" id="SSF55031">
    <property type="entry name" value="Bacterial exopeptidase dimerisation domain"/>
    <property type="match status" value="1"/>
</dbReference>
<feature type="active site" evidence="6">
    <location>
        <position position="79"/>
    </location>
</feature>
<dbReference type="CDD" id="cd03885">
    <property type="entry name" value="M20_CPDG2"/>
    <property type="match status" value="1"/>
</dbReference>
<protein>
    <submittedName>
        <fullName evidence="8">Glutamate carboxypeptidase</fullName>
    </submittedName>
</protein>
<keyword evidence="3" id="KW-0378">Hydrolase</keyword>
<dbReference type="PIRSF" id="PIRSF037238">
    <property type="entry name" value="Carboxypeptidase_G2"/>
    <property type="match status" value="1"/>
</dbReference>
<dbReference type="InterPro" id="IPR017150">
    <property type="entry name" value="Pept_M20_glutamate_carboxypep"/>
</dbReference>
<reference evidence="8 9" key="1">
    <citation type="submission" date="2016-10" db="EMBL/GenBank/DDBJ databases">
        <authorList>
            <person name="Varghese N."/>
            <person name="Submissions S."/>
        </authorList>
    </citation>
    <scope>NUCLEOTIDE SEQUENCE [LARGE SCALE GENOMIC DNA]</scope>
    <source>
        <strain evidence="8 9">22B</strain>
    </source>
</reference>
<dbReference type="SUPFAM" id="SSF53187">
    <property type="entry name" value="Zn-dependent exopeptidases"/>
    <property type="match status" value="1"/>
</dbReference>
<keyword evidence="4" id="KW-0862">Zinc</keyword>
<dbReference type="GO" id="GO:0004180">
    <property type="term" value="F:carboxypeptidase activity"/>
    <property type="evidence" value="ECO:0007669"/>
    <property type="project" value="UniProtKB-KW"/>
</dbReference>
<dbReference type="InterPro" id="IPR011650">
    <property type="entry name" value="Peptidase_M20_dimer"/>
</dbReference>
<dbReference type="GO" id="GO:0046872">
    <property type="term" value="F:metal ion binding"/>
    <property type="evidence" value="ECO:0007669"/>
    <property type="project" value="UniProtKB-KW"/>
</dbReference>
<dbReference type="PANTHER" id="PTHR43808:SF9">
    <property type="entry name" value="BLL0789 PROTEIN"/>
    <property type="match status" value="1"/>
</dbReference>
<sequence length="378" mass="41687">MIRNLKDYLGALEKVVNIDCGSTDPDGVTRVCRIFCKLFSDSGFHVEEVDLGDKVGHGMFATNKPDTDHYDLLLSGHLDTVFSKGTAKERPFRIENSKAYGPGVADMKNGCLAILFALCTLDKEILNSLSIAVLFNPDEEIGSPASTSWIDSYAKKSSYALVFESQEQLGLITERRKGISHIDVFMHGVGAHAGFCPEKGRSAINAMANCIFRINALATKDITVNFGTIQGGSIANAIAQECRARIDVRFWTNEQWEDFFNKFKAEFEKPFGRDIRSEYKILVLNPPMIMVDGVNDLKKIVIESAQNLGFKCTFQSSGGVSDGNHISQCGLPVLDSFGPIGGDCHTDREWLDVDSVNTSVAMLKNIMSRVSENKTRED</sequence>
<evidence type="ECO:0000256" key="2">
    <source>
        <dbReference type="ARBA" id="ARBA00022723"/>
    </source>
</evidence>
<keyword evidence="2" id="KW-0479">Metal-binding</keyword>
<dbReference type="InterPro" id="IPR050072">
    <property type="entry name" value="Peptidase_M20A"/>
</dbReference>
<dbReference type="RefSeq" id="WP_074841395.1">
    <property type="nucleotide sequence ID" value="NZ_CP047056.1"/>
</dbReference>
<dbReference type="Gene3D" id="3.40.630.10">
    <property type="entry name" value="Zn peptidases"/>
    <property type="match status" value="1"/>
</dbReference>
<evidence type="ECO:0000256" key="4">
    <source>
        <dbReference type="ARBA" id="ARBA00022833"/>
    </source>
</evidence>
<evidence type="ECO:0000256" key="6">
    <source>
        <dbReference type="PIRSR" id="PIRSR037238-1"/>
    </source>
</evidence>
<evidence type="ECO:0000256" key="3">
    <source>
        <dbReference type="ARBA" id="ARBA00022801"/>
    </source>
</evidence>